<dbReference type="Proteomes" id="UP000242917">
    <property type="component" value="Plasmid pNYT1"/>
</dbReference>
<keyword evidence="3" id="KW-1185">Reference proteome</keyword>
<evidence type="ECO:0000313" key="2">
    <source>
        <dbReference type="EMBL" id="AUG49391.1"/>
    </source>
</evidence>
<organism evidence="2 3">
    <name type="scientific">Haloarcula taiwanensis</name>
    <dbReference type="NCBI Taxonomy" id="1932004"/>
    <lineage>
        <taxon>Archaea</taxon>
        <taxon>Methanobacteriati</taxon>
        <taxon>Methanobacteriota</taxon>
        <taxon>Stenosarchaea group</taxon>
        <taxon>Halobacteria</taxon>
        <taxon>Halobacteriales</taxon>
        <taxon>Haloarculaceae</taxon>
        <taxon>Haloarcula</taxon>
    </lineage>
</organism>
<evidence type="ECO:0000256" key="1">
    <source>
        <dbReference type="SAM" id="MobiDB-lite"/>
    </source>
</evidence>
<feature type="compositionally biased region" description="Acidic residues" evidence="1">
    <location>
        <begin position="14"/>
        <end position="26"/>
    </location>
</feature>
<name>A0A2H5A3U4_9EURY</name>
<reference evidence="2 3" key="1">
    <citation type="submission" date="2017-01" db="EMBL/GenBank/DDBJ databases">
        <title>A Red Light-Sensitive Sensory Rhodopsin I From Haloarcula taiwanensis, A New Haloarchaeon Isolated From Taiwan.</title>
        <authorList>
            <person name="Yang C.-S."/>
            <person name="Han Y.-A."/>
            <person name="Chen P.-C."/>
            <person name="Ng W.V."/>
            <person name="Chen T.-W."/>
        </authorList>
    </citation>
    <scope>NUCLEOTIDE SEQUENCE [LARGE SCALE GENOMIC DNA]</scope>
    <source>
        <strain evidence="2 3">Taiwanensis</strain>
        <plasmid evidence="2 3">pNYT1</plasmid>
    </source>
</reference>
<protein>
    <submittedName>
        <fullName evidence="2">Uncharacterized protein</fullName>
    </submittedName>
</protein>
<dbReference type="InterPro" id="IPR058276">
    <property type="entry name" value="DUF7970"/>
</dbReference>
<dbReference type="OrthoDB" id="205962at2157"/>
<proteinExistence type="predicted"/>
<feature type="compositionally biased region" description="Acidic residues" evidence="1">
    <location>
        <begin position="35"/>
        <end position="45"/>
    </location>
</feature>
<accession>A0A2H5A3U4</accession>
<geneLocation type="plasmid" evidence="2 3">
    <name>pNYT1</name>
</geneLocation>
<feature type="region of interest" description="Disordered" evidence="1">
    <location>
        <begin position="1"/>
        <end position="51"/>
    </location>
</feature>
<evidence type="ECO:0000313" key="3">
    <source>
        <dbReference type="Proteomes" id="UP000242917"/>
    </source>
</evidence>
<keyword evidence="2" id="KW-0614">Plasmid</keyword>
<sequence>MTGFKSGASNDDPLGNDDDSDGDDNDTPAMTDAEISIESDTDVTEEPSTSSLPWIYARNGITDGRARTVQLHLQQSTLDKEQAALRDVDITESVNKADLREAAYLVGLANLDAVAGQLREWGYDAE</sequence>
<dbReference type="Pfam" id="PF25925">
    <property type="entry name" value="DUF7970"/>
    <property type="match status" value="1"/>
</dbReference>
<dbReference type="KEGG" id="hta:BVU17_17535"/>
<gene>
    <name evidence="2" type="ORF">BVU17_17535</name>
</gene>
<dbReference type="AlphaFoldDB" id="A0A2H5A3U4"/>
<dbReference type="EMBL" id="CP019156">
    <property type="protein sequence ID" value="AUG49391.1"/>
    <property type="molecule type" value="Genomic_DNA"/>
</dbReference>